<evidence type="ECO:0000256" key="5">
    <source>
        <dbReference type="ARBA" id="ARBA00023136"/>
    </source>
</evidence>
<reference evidence="8 9" key="1">
    <citation type="submission" date="2013-02" db="EMBL/GenBank/DDBJ databases">
        <title>The Genome Sequence of Lactobacillus catenaformis F0143.</title>
        <authorList>
            <consortium name="The Broad Institute Genome Sequencing Platform"/>
            <person name="Earl A."/>
            <person name="Ward D."/>
            <person name="Feldgarden M."/>
            <person name="Gevers D."/>
            <person name="Izard J."/>
            <person name="Blanton J.M."/>
            <person name="Mathney J."/>
            <person name="Dewhirst F.E."/>
            <person name="Young S.K."/>
            <person name="Zeng Q."/>
            <person name="Gargeya S."/>
            <person name="Fitzgerald M."/>
            <person name="Haas B."/>
            <person name="Abouelleil A."/>
            <person name="Alvarado L."/>
            <person name="Arachchi H.M."/>
            <person name="Berlin A."/>
            <person name="Chapman S.B."/>
            <person name="Gearin G."/>
            <person name="Goldberg J."/>
            <person name="Griggs A."/>
            <person name="Gujja S."/>
            <person name="Hansen M."/>
            <person name="Heiman D."/>
            <person name="Howarth C."/>
            <person name="Larimer J."/>
            <person name="Lui A."/>
            <person name="MacDonald P.J.P."/>
            <person name="McCowen C."/>
            <person name="Montmayeur A."/>
            <person name="Murphy C."/>
            <person name="Neiman D."/>
            <person name="Pearson M."/>
            <person name="Priest M."/>
            <person name="Roberts A."/>
            <person name="Saif S."/>
            <person name="Shea T."/>
            <person name="Sisk P."/>
            <person name="Stolte C."/>
            <person name="Sykes S."/>
            <person name="Wortman J."/>
            <person name="Nusbaum C."/>
            <person name="Birren B."/>
        </authorList>
    </citation>
    <scope>NUCLEOTIDE SEQUENCE [LARGE SCALE GENOMIC DNA]</scope>
    <source>
        <strain evidence="8 9">OT 569</strain>
    </source>
</reference>
<comment type="subcellular location">
    <subcellularLocation>
        <location evidence="1">Cell membrane</location>
        <topology evidence="1">Multi-pass membrane protein</topology>
    </subcellularLocation>
</comment>
<feature type="domain" description="ABC-2 type transporter transmembrane" evidence="7">
    <location>
        <begin position="21"/>
        <end position="381"/>
    </location>
</feature>
<feature type="transmembrane region" description="Helical" evidence="6">
    <location>
        <begin position="333"/>
        <end position="354"/>
    </location>
</feature>
<keyword evidence="3 6" id="KW-0812">Transmembrane</keyword>
<dbReference type="BioCyc" id="ECAT999415-HMP:GTTI-1208-MONOMER"/>
<proteinExistence type="predicted"/>
<dbReference type="Pfam" id="PF12698">
    <property type="entry name" value="ABC2_membrane_3"/>
    <property type="match status" value="1"/>
</dbReference>
<dbReference type="STRING" id="999415.HMPREF9943_01175"/>
<comment type="caution">
    <text evidence="8">The sequence shown here is derived from an EMBL/GenBank/DDBJ whole genome shotgun (WGS) entry which is preliminary data.</text>
</comment>
<dbReference type="GO" id="GO:0140359">
    <property type="term" value="F:ABC-type transporter activity"/>
    <property type="evidence" value="ECO:0007669"/>
    <property type="project" value="InterPro"/>
</dbReference>
<evidence type="ECO:0000313" key="9">
    <source>
        <dbReference type="Proteomes" id="UP000011758"/>
    </source>
</evidence>
<dbReference type="EMBL" id="AGEJ01000018">
    <property type="protein sequence ID" value="EMD16621.1"/>
    <property type="molecule type" value="Genomic_DNA"/>
</dbReference>
<feature type="transmembrane region" description="Helical" evidence="6">
    <location>
        <begin position="222"/>
        <end position="252"/>
    </location>
</feature>
<dbReference type="PANTHER" id="PTHR30294:SF29">
    <property type="entry name" value="MULTIDRUG ABC TRANSPORTER PERMEASE YBHS-RELATED"/>
    <property type="match status" value="1"/>
</dbReference>
<dbReference type="InterPro" id="IPR051449">
    <property type="entry name" value="ABC-2_transporter_component"/>
</dbReference>
<evidence type="ECO:0000256" key="3">
    <source>
        <dbReference type="ARBA" id="ARBA00022692"/>
    </source>
</evidence>
<keyword evidence="2" id="KW-1003">Cell membrane</keyword>
<keyword evidence="5 6" id="KW-0472">Membrane</keyword>
<evidence type="ECO:0000256" key="1">
    <source>
        <dbReference type="ARBA" id="ARBA00004651"/>
    </source>
</evidence>
<protein>
    <recommendedName>
        <fullName evidence="7">ABC-2 type transporter transmembrane domain-containing protein</fullName>
    </recommendedName>
</protein>
<dbReference type="RefSeq" id="WP_004803065.1">
    <property type="nucleotide sequence ID" value="NZ_KB446648.1"/>
</dbReference>
<dbReference type="GO" id="GO:0005886">
    <property type="term" value="C:plasma membrane"/>
    <property type="evidence" value="ECO:0007669"/>
    <property type="project" value="UniProtKB-SubCell"/>
</dbReference>
<dbReference type="eggNOG" id="COG1668">
    <property type="taxonomic scope" value="Bacteria"/>
</dbReference>
<feature type="transmembrane region" description="Helical" evidence="6">
    <location>
        <begin position="176"/>
        <end position="202"/>
    </location>
</feature>
<dbReference type="OrthoDB" id="9768837at2"/>
<dbReference type="AlphaFoldDB" id="M2Q2Z5"/>
<keyword evidence="4 6" id="KW-1133">Transmembrane helix</keyword>
<evidence type="ECO:0000256" key="6">
    <source>
        <dbReference type="SAM" id="Phobius"/>
    </source>
</evidence>
<sequence>MKNIGTIFRFEFVQQFKKKAVIVTTVILSLIAFALPLIPVVVNKIAESNKIEEKTQTISDSVEGGFVFDNEALQKQLPVAKKHLYANVEDLNKAVKKGKEPVGYVIHSINSYTTVYNDKGLRDNGKSEALESILKQLVIEAKLQEKKINRKDYQELQSVQIQSDFKILGRDTATQYLMAYIFMILMYTVIIFYGQTVATAVAREKDNRTMELLITTADPKELIVGKVLAITLSSVAQFAIIIASFAASFMIFSSMYPAGLLSALKMMMNFSLLGMYILYFILGLFLYMFIFSALGSVVSKLEDLASAIMPVTFLFVAAYIISTFALQGQSGPILVIGSWIPFFSVMVMPIRYALTSVSLFEILGSTAFIIVFICLFAYISIRIYRWGTLNYGNKTNFFKVCKEVFFNK</sequence>
<keyword evidence="9" id="KW-1185">Reference proteome</keyword>
<gene>
    <name evidence="8" type="ORF">HMPREF9943_01175</name>
</gene>
<evidence type="ECO:0000313" key="8">
    <source>
        <dbReference type="EMBL" id="EMD16621.1"/>
    </source>
</evidence>
<dbReference type="Proteomes" id="UP000011758">
    <property type="component" value="Unassembled WGS sequence"/>
</dbReference>
<accession>M2Q2Z5</accession>
<feature type="transmembrane region" description="Helical" evidence="6">
    <location>
        <begin position="360"/>
        <end position="381"/>
    </location>
</feature>
<organism evidence="8 9">
    <name type="scientific">Eggerthia catenaformis OT 569 = DSM 20559</name>
    <dbReference type="NCBI Taxonomy" id="999415"/>
    <lineage>
        <taxon>Bacteria</taxon>
        <taxon>Bacillati</taxon>
        <taxon>Bacillota</taxon>
        <taxon>Erysipelotrichia</taxon>
        <taxon>Erysipelotrichales</taxon>
        <taxon>Coprobacillaceae</taxon>
        <taxon>Eggerthia</taxon>
    </lineage>
</organism>
<feature type="transmembrane region" description="Helical" evidence="6">
    <location>
        <begin position="20"/>
        <end position="42"/>
    </location>
</feature>
<evidence type="ECO:0000259" key="7">
    <source>
        <dbReference type="Pfam" id="PF12698"/>
    </source>
</evidence>
<feature type="transmembrane region" description="Helical" evidence="6">
    <location>
        <begin position="273"/>
        <end position="298"/>
    </location>
</feature>
<evidence type="ECO:0000256" key="2">
    <source>
        <dbReference type="ARBA" id="ARBA00022475"/>
    </source>
</evidence>
<evidence type="ECO:0000256" key="4">
    <source>
        <dbReference type="ARBA" id="ARBA00022989"/>
    </source>
</evidence>
<feature type="transmembrane region" description="Helical" evidence="6">
    <location>
        <begin position="304"/>
        <end position="326"/>
    </location>
</feature>
<dbReference type="PANTHER" id="PTHR30294">
    <property type="entry name" value="MEMBRANE COMPONENT OF ABC TRANSPORTER YHHJ-RELATED"/>
    <property type="match status" value="1"/>
</dbReference>
<dbReference type="InterPro" id="IPR013525">
    <property type="entry name" value="ABC2_TM"/>
</dbReference>
<name>M2Q2Z5_9FIRM</name>